<dbReference type="KEGG" id="lins:G7067_12640"/>
<dbReference type="RefSeq" id="WP_166325005.1">
    <property type="nucleotide sequence ID" value="NZ_CP049934.1"/>
</dbReference>
<dbReference type="InterPro" id="IPR005583">
    <property type="entry name" value="YaaA"/>
</dbReference>
<evidence type="ECO:0000313" key="2">
    <source>
        <dbReference type="Proteomes" id="UP000501387"/>
    </source>
</evidence>
<dbReference type="PANTHER" id="PTHR30283">
    <property type="entry name" value="PEROXIDE STRESS RESPONSE PROTEIN YAAA"/>
    <property type="match status" value="1"/>
</dbReference>
<dbReference type="GO" id="GO:0033194">
    <property type="term" value="P:response to hydroperoxide"/>
    <property type="evidence" value="ECO:0007669"/>
    <property type="project" value="TreeGrafter"/>
</dbReference>
<proteinExistence type="predicted"/>
<evidence type="ECO:0000313" key="1">
    <source>
        <dbReference type="EMBL" id="QIM17061.1"/>
    </source>
</evidence>
<reference evidence="1 2" key="1">
    <citation type="submission" date="2020-03" db="EMBL/GenBank/DDBJ databases">
        <title>Leucobacter sp. nov., isolated from beetles.</title>
        <authorList>
            <person name="Hyun D.-W."/>
            <person name="Bae J.-W."/>
        </authorList>
    </citation>
    <scope>NUCLEOTIDE SEQUENCE [LARGE SCALE GENOMIC DNA]</scope>
    <source>
        <strain evidence="1 2">HDW9B</strain>
    </source>
</reference>
<dbReference type="AlphaFoldDB" id="A0A6G8FL31"/>
<protein>
    <submittedName>
        <fullName evidence="1">Peroxide stress protein YaaA</fullName>
    </submittedName>
</protein>
<dbReference type="Proteomes" id="UP000501387">
    <property type="component" value="Chromosome"/>
</dbReference>
<sequence length="267" mass="28319">MHILLPPSETKRVGGTGILNSASLRDADILHSARAAVRTALESLSADPEAAAKALGLGVKNRAELEYNHRLGDSGVLPAGERYTGVLYDTLDVESLDPAARAWFDDHVSVQSALFGLISVADEIPAYRLSAGSRLPALAGSTKAVWQAAHANIDWAGFGWILDLRSKDYARLAPLPEGAGSSLHVAQRSAAGEVRALNHFNKAAKGDLVRRLALSQAQIGCEEELIEWASGEQIELSRGGEHHQLTLVTELGAPSLSARGNQAALAR</sequence>
<accession>A0A6G8FL31</accession>
<name>A0A6G8FL31_9MICO</name>
<gene>
    <name evidence="1" type="primary">yaaA</name>
    <name evidence="1" type="ORF">G7067_12640</name>
</gene>
<dbReference type="GO" id="GO:0005829">
    <property type="term" value="C:cytosol"/>
    <property type="evidence" value="ECO:0007669"/>
    <property type="project" value="TreeGrafter"/>
</dbReference>
<dbReference type="EMBL" id="CP049934">
    <property type="protein sequence ID" value="QIM17061.1"/>
    <property type="molecule type" value="Genomic_DNA"/>
</dbReference>
<organism evidence="1 2">
    <name type="scientific">Leucobacter insecticola</name>
    <dbReference type="NCBI Taxonomy" id="2714934"/>
    <lineage>
        <taxon>Bacteria</taxon>
        <taxon>Bacillati</taxon>
        <taxon>Actinomycetota</taxon>
        <taxon>Actinomycetes</taxon>
        <taxon>Micrococcales</taxon>
        <taxon>Microbacteriaceae</taxon>
        <taxon>Leucobacter</taxon>
    </lineage>
</organism>
<keyword evidence="2" id="KW-1185">Reference proteome</keyword>
<dbReference type="Pfam" id="PF03883">
    <property type="entry name" value="H2O2_YaaD"/>
    <property type="match status" value="1"/>
</dbReference>
<dbReference type="PANTHER" id="PTHR30283:SF4">
    <property type="entry name" value="PEROXIDE STRESS RESISTANCE PROTEIN YAAA"/>
    <property type="match status" value="1"/>
</dbReference>